<comment type="subcellular location">
    <subcellularLocation>
        <location evidence="1">Membrane</location>
        <topology evidence="1">Multi-pass membrane protein</topology>
    </subcellularLocation>
</comment>
<evidence type="ECO:0000313" key="8">
    <source>
        <dbReference type="Proteomes" id="UP000294593"/>
    </source>
</evidence>
<feature type="domain" description="O-antigen ligase-related" evidence="6">
    <location>
        <begin position="209"/>
        <end position="332"/>
    </location>
</feature>
<feature type="transmembrane region" description="Helical" evidence="5">
    <location>
        <begin position="83"/>
        <end position="100"/>
    </location>
</feature>
<dbReference type="InterPro" id="IPR007016">
    <property type="entry name" value="O-antigen_ligase-rel_domated"/>
</dbReference>
<accession>A0A4V3CVE0</accession>
<evidence type="ECO:0000256" key="2">
    <source>
        <dbReference type="ARBA" id="ARBA00022692"/>
    </source>
</evidence>
<protein>
    <submittedName>
        <fullName evidence="7">O-antigen ligase-like membrane protein</fullName>
    </submittedName>
</protein>
<evidence type="ECO:0000256" key="5">
    <source>
        <dbReference type="SAM" id="Phobius"/>
    </source>
</evidence>
<dbReference type="PANTHER" id="PTHR37422">
    <property type="entry name" value="TEICHURONIC ACID BIOSYNTHESIS PROTEIN TUAE"/>
    <property type="match status" value="1"/>
</dbReference>
<evidence type="ECO:0000256" key="3">
    <source>
        <dbReference type="ARBA" id="ARBA00022989"/>
    </source>
</evidence>
<dbReference type="AlphaFoldDB" id="A0A4V3CVE0"/>
<dbReference type="Pfam" id="PF04932">
    <property type="entry name" value="Wzy_C"/>
    <property type="match status" value="1"/>
</dbReference>
<evidence type="ECO:0000259" key="6">
    <source>
        <dbReference type="Pfam" id="PF04932"/>
    </source>
</evidence>
<dbReference type="Proteomes" id="UP000294593">
    <property type="component" value="Unassembled WGS sequence"/>
</dbReference>
<feature type="transmembrane region" description="Helical" evidence="5">
    <location>
        <begin position="107"/>
        <end position="125"/>
    </location>
</feature>
<keyword evidence="8" id="KW-1185">Reference proteome</keyword>
<feature type="transmembrane region" description="Helical" evidence="5">
    <location>
        <begin position="178"/>
        <end position="196"/>
    </location>
</feature>
<gene>
    <name evidence="7" type="ORF">EV672_10662</name>
</gene>
<feature type="transmembrane region" description="Helical" evidence="5">
    <location>
        <begin position="316"/>
        <end position="338"/>
    </location>
</feature>
<evidence type="ECO:0000256" key="4">
    <source>
        <dbReference type="ARBA" id="ARBA00023136"/>
    </source>
</evidence>
<comment type="caution">
    <text evidence="7">The sequence shown here is derived from an EMBL/GenBank/DDBJ whole genome shotgun (WGS) entry which is preliminary data.</text>
</comment>
<feature type="transmembrane region" description="Helical" evidence="5">
    <location>
        <begin position="419"/>
        <end position="440"/>
    </location>
</feature>
<dbReference type="InterPro" id="IPR051533">
    <property type="entry name" value="WaaL-like"/>
</dbReference>
<keyword evidence="7" id="KW-0436">Ligase</keyword>
<dbReference type="GO" id="GO:0016874">
    <property type="term" value="F:ligase activity"/>
    <property type="evidence" value="ECO:0007669"/>
    <property type="project" value="UniProtKB-KW"/>
</dbReference>
<evidence type="ECO:0000313" key="7">
    <source>
        <dbReference type="EMBL" id="TDP82108.1"/>
    </source>
</evidence>
<feature type="transmembrane region" description="Helical" evidence="5">
    <location>
        <begin position="246"/>
        <end position="266"/>
    </location>
</feature>
<feature type="transmembrane region" description="Helical" evidence="5">
    <location>
        <begin position="383"/>
        <end position="399"/>
    </location>
</feature>
<feature type="transmembrane region" description="Helical" evidence="5">
    <location>
        <begin position="53"/>
        <end position="71"/>
    </location>
</feature>
<feature type="transmembrane region" description="Helical" evidence="5">
    <location>
        <begin position="358"/>
        <end position="376"/>
    </location>
</feature>
<organism evidence="7 8">
    <name type="scientific">Aquabacterium commune</name>
    <dbReference type="NCBI Taxonomy" id="70586"/>
    <lineage>
        <taxon>Bacteria</taxon>
        <taxon>Pseudomonadati</taxon>
        <taxon>Pseudomonadota</taxon>
        <taxon>Betaproteobacteria</taxon>
        <taxon>Burkholderiales</taxon>
        <taxon>Aquabacterium</taxon>
    </lineage>
</organism>
<dbReference type="PANTHER" id="PTHR37422:SF13">
    <property type="entry name" value="LIPOPOLYSACCHARIDE BIOSYNTHESIS PROTEIN PA4999-RELATED"/>
    <property type="match status" value="1"/>
</dbReference>
<keyword evidence="3 5" id="KW-1133">Transmembrane helix</keyword>
<dbReference type="OrthoDB" id="871774at2"/>
<feature type="transmembrane region" description="Helical" evidence="5">
    <location>
        <begin position="203"/>
        <end position="226"/>
    </location>
</feature>
<name>A0A4V3CVE0_9BURK</name>
<evidence type="ECO:0000256" key="1">
    <source>
        <dbReference type="ARBA" id="ARBA00004141"/>
    </source>
</evidence>
<dbReference type="GO" id="GO:0016020">
    <property type="term" value="C:membrane"/>
    <property type="evidence" value="ECO:0007669"/>
    <property type="project" value="UniProtKB-SubCell"/>
</dbReference>
<sequence>MLYVLVLFIRPFEQFVPELMELRPVLILWVLTFVLTLRDASKVQWGAAESQHYWLLGGLALIVLASTFFNGGFSSLGDGLGEYSTPAMLFALTCMNVTTTERYRKTAMLFLFCILVLCLESLYGYHTGWQADKLVIPQMARENVIVPKDLPAAPADDTSGALIWRIRSVGFLSDPNDFAQSIIVVSPWLLMLGYSNRRAVQRILMVLPLLVCAGYTLMLTHSRGGILGTAAAGLFVVKMYVSPSNFVRLLLVGGLAAALSMGGLGGDRAMSSKEQSASERIDAWNDGLMMLKGNPLLGVGYGNFTEHHHRTAHNSFVLCFAETGLAGYSLWLGMIIIAIKSLNRVIACSEPGSVSSHYAGLLRASIVGFLVCAWFLSRTFVPTLYLLLAMAVCLLYTTRKAHPLTPHPSPTLVRLHEPVLWWWTTLQAVAVTLVLVSVFIRTATM</sequence>
<dbReference type="EMBL" id="SNXW01000006">
    <property type="protein sequence ID" value="TDP82108.1"/>
    <property type="molecule type" value="Genomic_DNA"/>
</dbReference>
<dbReference type="RefSeq" id="WP_133609259.1">
    <property type="nucleotide sequence ID" value="NZ_SNXW01000006.1"/>
</dbReference>
<proteinExistence type="predicted"/>
<reference evidence="7 8" key="1">
    <citation type="submission" date="2019-03" db="EMBL/GenBank/DDBJ databases">
        <title>Genomic Encyclopedia of Type Strains, Phase IV (KMG-IV): sequencing the most valuable type-strain genomes for metagenomic binning, comparative biology and taxonomic classification.</title>
        <authorList>
            <person name="Goeker M."/>
        </authorList>
    </citation>
    <scope>NUCLEOTIDE SEQUENCE [LARGE SCALE GENOMIC DNA]</scope>
    <source>
        <strain evidence="7 8">DSM 11901</strain>
    </source>
</reference>
<feature type="transmembrane region" description="Helical" evidence="5">
    <location>
        <begin position="22"/>
        <end position="41"/>
    </location>
</feature>
<keyword evidence="2 5" id="KW-0812">Transmembrane</keyword>
<keyword evidence="4 5" id="KW-0472">Membrane</keyword>